<dbReference type="PaxDb" id="39947-A0A0P0X9M0"/>
<dbReference type="InParanoid" id="A0A0P0X9M0"/>
<dbReference type="STRING" id="39947.A0A0P0X9M0"/>
<evidence type="ECO:0000256" key="1">
    <source>
        <dbReference type="SAM" id="MobiDB-lite"/>
    </source>
</evidence>
<evidence type="ECO:0000313" key="3">
    <source>
        <dbReference type="Proteomes" id="UP000059680"/>
    </source>
</evidence>
<accession>A0A0P0X9M0</accession>
<feature type="region of interest" description="Disordered" evidence="1">
    <location>
        <begin position="42"/>
        <end position="98"/>
    </location>
</feature>
<reference evidence="3" key="1">
    <citation type="journal article" date="2005" name="Nature">
        <title>The map-based sequence of the rice genome.</title>
        <authorList>
            <consortium name="International rice genome sequencing project (IRGSP)"/>
            <person name="Matsumoto T."/>
            <person name="Wu J."/>
            <person name="Kanamori H."/>
            <person name="Katayose Y."/>
            <person name="Fujisawa M."/>
            <person name="Namiki N."/>
            <person name="Mizuno H."/>
            <person name="Yamamoto K."/>
            <person name="Antonio B.A."/>
            <person name="Baba T."/>
            <person name="Sakata K."/>
            <person name="Nagamura Y."/>
            <person name="Aoki H."/>
            <person name="Arikawa K."/>
            <person name="Arita K."/>
            <person name="Bito T."/>
            <person name="Chiden Y."/>
            <person name="Fujitsuka N."/>
            <person name="Fukunaka R."/>
            <person name="Hamada M."/>
            <person name="Harada C."/>
            <person name="Hayashi A."/>
            <person name="Hijishita S."/>
            <person name="Honda M."/>
            <person name="Hosokawa S."/>
            <person name="Ichikawa Y."/>
            <person name="Idonuma A."/>
            <person name="Iijima M."/>
            <person name="Ikeda M."/>
            <person name="Ikeno M."/>
            <person name="Ito K."/>
            <person name="Ito S."/>
            <person name="Ito T."/>
            <person name="Ito Y."/>
            <person name="Ito Y."/>
            <person name="Iwabuchi A."/>
            <person name="Kamiya K."/>
            <person name="Karasawa W."/>
            <person name="Kurita K."/>
            <person name="Katagiri S."/>
            <person name="Kikuta A."/>
            <person name="Kobayashi H."/>
            <person name="Kobayashi N."/>
            <person name="Machita K."/>
            <person name="Maehara T."/>
            <person name="Masukawa M."/>
            <person name="Mizubayashi T."/>
            <person name="Mukai Y."/>
            <person name="Nagasaki H."/>
            <person name="Nagata Y."/>
            <person name="Naito S."/>
            <person name="Nakashima M."/>
            <person name="Nakama Y."/>
            <person name="Nakamichi Y."/>
            <person name="Nakamura M."/>
            <person name="Meguro A."/>
            <person name="Negishi M."/>
            <person name="Ohta I."/>
            <person name="Ohta T."/>
            <person name="Okamoto M."/>
            <person name="Ono N."/>
            <person name="Saji S."/>
            <person name="Sakaguchi M."/>
            <person name="Sakai K."/>
            <person name="Shibata M."/>
            <person name="Shimokawa T."/>
            <person name="Song J."/>
            <person name="Takazaki Y."/>
            <person name="Terasawa K."/>
            <person name="Tsugane M."/>
            <person name="Tsuji K."/>
            <person name="Ueda S."/>
            <person name="Waki K."/>
            <person name="Yamagata H."/>
            <person name="Yamamoto M."/>
            <person name="Yamamoto S."/>
            <person name="Yamane H."/>
            <person name="Yoshiki S."/>
            <person name="Yoshihara R."/>
            <person name="Yukawa K."/>
            <person name="Zhong H."/>
            <person name="Yano M."/>
            <person name="Yuan Q."/>
            <person name="Ouyang S."/>
            <person name="Liu J."/>
            <person name="Jones K.M."/>
            <person name="Gansberger K."/>
            <person name="Moffat K."/>
            <person name="Hill J."/>
            <person name="Bera J."/>
            <person name="Fadrosh D."/>
            <person name="Jin S."/>
            <person name="Johri S."/>
            <person name="Kim M."/>
            <person name="Overton L."/>
            <person name="Reardon M."/>
            <person name="Tsitrin T."/>
            <person name="Vuong H."/>
            <person name="Weaver B."/>
            <person name="Ciecko A."/>
            <person name="Tallon L."/>
            <person name="Jackson J."/>
            <person name="Pai G."/>
            <person name="Aken S.V."/>
            <person name="Utterback T."/>
            <person name="Reidmuller S."/>
            <person name="Feldblyum T."/>
            <person name="Hsiao J."/>
            <person name="Zismann V."/>
            <person name="Iobst S."/>
            <person name="de Vazeille A.R."/>
            <person name="Buell C.R."/>
            <person name="Ying K."/>
            <person name="Li Y."/>
            <person name="Lu T."/>
            <person name="Huang Y."/>
            <person name="Zhao Q."/>
            <person name="Feng Q."/>
            <person name="Zhang L."/>
            <person name="Zhu J."/>
            <person name="Weng Q."/>
            <person name="Mu J."/>
            <person name="Lu Y."/>
            <person name="Fan D."/>
            <person name="Liu Y."/>
            <person name="Guan J."/>
            <person name="Zhang Y."/>
            <person name="Yu S."/>
            <person name="Liu X."/>
            <person name="Zhang Y."/>
            <person name="Hong G."/>
            <person name="Han B."/>
            <person name="Choisne N."/>
            <person name="Demange N."/>
            <person name="Orjeda G."/>
            <person name="Samain S."/>
            <person name="Cattolico L."/>
            <person name="Pelletier E."/>
            <person name="Couloux A."/>
            <person name="Segurens B."/>
            <person name="Wincker P."/>
            <person name="D'Hont A."/>
            <person name="Scarpelli C."/>
            <person name="Weissenbach J."/>
            <person name="Salanoubat M."/>
            <person name="Quetier F."/>
            <person name="Yu Y."/>
            <person name="Kim H.R."/>
            <person name="Rambo T."/>
            <person name="Currie J."/>
            <person name="Collura K."/>
            <person name="Luo M."/>
            <person name="Yang T."/>
            <person name="Ammiraju J.S.S."/>
            <person name="Engler F."/>
            <person name="Soderlund C."/>
            <person name="Wing R.A."/>
            <person name="Palmer L.E."/>
            <person name="de la Bastide M."/>
            <person name="Spiegel L."/>
            <person name="Nascimento L."/>
            <person name="Zutavern T."/>
            <person name="O'Shaughnessy A."/>
            <person name="Dike S."/>
            <person name="Dedhia N."/>
            <person name="Preston R."/>
            <person name="Balija V."/>
            <person name="McCombie W.R."/>
            <person name="Chow T."/>
            <person name="Chen H."/>
            <person name="Chung M."/>
            <person name="Chen C."/>
            <person name="Shaw J."/>
            <person name="Wu H."/>
            <person name="Hsiao K."/>
            <person name="Chao Y."/>
            <person name="Chu M."/>
            <person name="Cheng C."/>
            <person name="Hour A."/>
            <person name="Lee P."/>
            <person name="Lin S."/>
            <person name="Lin Y."/>
            <person name="Liou J."/>
            <person name="Liu S."/>
            <person name="Hsing Y."/>
            <person name="Raghuvanshi S."/>
            <person name="Mohanty A."/>
            <person name="Bharti A.K."/>
            <person name="Gaur A."/>
            <person name="Gupta V."/>
            <person name="Kumar D."/>
            <person name="Ravi V."/>
            <person name="Vij S."/>
            <person name="Kapur A."/>
            <person name="Khurana P."/>
            <person name="Khurana P."/>
            <person name="Khurana J.P."/>
            <person name="Tyagi A.K."/>
            <person name="Gaikwad K."/>
            <person name="Singh A."/>
            <person name="Dalal V."/>
            <person name="Srivastava S."/>
            <person name="Dixit A."/>
            <person name="Pal A.K."/>
            <person name="Ghazi I.A."/>
            <person name="Yadav M."/>
            <person name="Pandit A."/>
            <person name="Bhargava A."/>
            <person name="Sureshbabu K."/>
            <person name="Batra K."/>
            <person name="Sharma T.R."/>
            <person name="Mohapatra T."/>
            <person name="Singh N.K."/>
            <person name="Messing J."/>
            <person name="Nelson A.B."/>
            <person name="Fuks G."/>
            <person name="Kavchok S."/>
            <person name="Keizer G."/>
            <person name="Linton E."/>
            <person name="Llaca V."/>
            <person name="Song R."/>
            <person name="Tanyolac B."/>
            <person name="Young S."/>
            <person name="Ho-Il K."/>
            <person name="Hahn J.H."/>
            <person name="Sangsakoo G."/>
            <person name="Vanavichit A."/>
            <person name="de Mattos Luiz.A.T."/>
            <person name="Zimmer P.D."/>
            <person name="Malone G."/>
            <person name="Dellagostin O."/>
            <person name="de Oliveira A.C."/>
            <person name="Bevan M."/>
            <person name="Bancroft I."/>
            <person name="Minx P."/>
            <person name="Cordum H."/>
            <person name="Wilson R."/>
            <person name="Cheng Z."/>
            <person name="Jin W."/>
            <person name="Jiang J."/>
            <person name="Leong S.A."/>
            <person name="Iwama H."/>
            <person name="Gojobori T."/>
            <person name="Itoh T."/>
            <person name="Niimura Y."/>
            <person name="Fujii Y."/>
            <person name="Habara T."/>
            <person name="Sakai H."/>
            <person name="Sato Y."/>
            <person name="Wilson G."/>
            <person name="Kumar K."/>
            <person name="McCouch S."/>
            <person name="Juretic N."/>
            <person name="Hoen D."/>
            <person name="Wright S."/>
            <person name="Bruskiewich R."/>
            <person name="Bureau T."/>
            <person name="Miyao A."/>
            <person name="Hirochika H."/>
            <person name="Nishikawa T."/>
            <person name="Kadowaki K."/>
            <person name="Sugiura M."/>
            <person name="Burr B."/>
            <person name="Sasaki T."/>
        </authorList>
    </citation>
    <scope>NUCLEOTIDE SEQUENCE [LARGE SCALE GENOMIC DNA]</scope>
    <source>
        <strain evidence="3">cv. Nipponbare</strain>
    </source>
</reference>
<reference evidence="2 3" key="3">
    <citation type="journal article" date="2013" name="Rice">
        <title>Improvement of the Oryza sativa Nipponbare reference genome using next generation sequence and optical map data.</title>
        <authorList>
            <person name="Kawahara Y."/>
            <person name="de la Bastide M."/>
            <person name="Hamilton J.P."/>
            <person name="Kanamori H."/>
            <person name="McCombie W.R."/>
            <person name="Ouyang S."/>
            <person name="Schwartz D.C."/>
            <person name="Tanaka T."/>
            <person name="Wu J."/>
            <person name="Zhou S."/>
            <person name="Childs K.L."/>
            <person name="Davidson R.M."/>
            <person name="Lin H."/>
            <person name="Quesada-Ocampo L."/>
            <person name="Vaillancourt B."/>
            <person name="Sakai H."/>
            <person name="Lee S.S."/>
            <person name="Kim J."/>
            <person name="Numa H."/>
            <person name="Itoh T."/>
            <person name="Buell C.R."/>
            <person name="Matsumoto T."/>
        </authorList>
    </citation>
    <scope>NUCLEOTIDE SEQUENCE [LARGE SCALE GENOMIC DNA]</scope>
    <source>
        <strain evidence="3">cv. Nipponbare</strain>
    </source>
</reference>
<keyword evidence="3" id="KW-1185">Reference proteome</keyword>
<dbReference type="Gramene" id="Os07t0640300-00">
    <property type="protein sequence ID" value="Os07t0640300-00"/>
    <property type="gene ID" value="Os07g0640300"/>
</dbReference>
<dbReference type="SMR" id="A0A0P0X9M0"/>
<feature type="non-terminal residue" evidence="2">
    <location>
        <position position="98"/>
    </location>
</feature>
<organism evidence="2 3">
    <name type="scientific">Oryza sativa subsp. japonica</name>
    <name type="common">Rice</name>
    <dbReference type="NCBI Taxonomy" id="39947"/>
    <lineage>
        <taxon>Eukaryota</taxon>
        <taxon>Viridiplantae</taxon>
        <taxon>Streptophyta</taxon>
        <taxon>Embryophyta</taxon>
        <taxon>Tracheophyta</taxon>
        <taxon>Spermatophyta</taxon>
        <taxon>Magnoliopsida</taxon>
        <taxon>Liliopsida</taxon>
        <taxon>Poales</taxon>
        <taxon>Poaceae</taxon>
        <taxon>BOP clade</taxon>
        <taxon>Oryzoideae</taxon>
        <taxon>Oryzeae</taxon>
        <taxon>Oryzinae</taxon>
        <taxon>Oryza</taxon>
        <taxon>Oryza sativa</taxon>
    </lineage>
</organism>
<dbReference type="Proteomes" id="UP000059680">
    <property type="component" value="Chromosome 7"/>
</dbReference>
<reference evidence="2 3" key="2">
    <citation type="journal article" date="2013" name="Plant Cell Physiol.">
        <title>Rice Annotation Project Database (RAP-DB): an integrative and interactive database for rice genomics.</title>
        <authorList>
            <person name="Sakai H."/>
            <person name="Lee S.S."/>
            <person name="Tanaka T."/>
            <person name="Numa H."/>
            <person name="Kim J."/>
            <person name="Kawahara Y."/>
            <person name="Wakimoto H."/>
            <person name="Yang C.C."/>
            <person name="Iwamoto M."/>
            <person name="Abe T."/>
            <person name="Yamada Y."/>
            <person name="Muto A."/>
            <person name="Inokuchi H."/>
            <person name="Ikemura T."/>
            <person name="Matsumoto T."/>
            <person name="Sasaki T."/>
            <person name="Itoh T."/>
        </authorList>
    </citation>
    <scope>NUCLEOTIDE SEQUENCE [LARGE SCALE GENOMIC DNA]</scope>
    <source>
        <strain evidence="3">cv. Nipponbare</strain>
    </source>
</reference>
<proteinExistence type="predicted"/>
<gene>
    <name evidence="2" type="ordered locus">Os07g0640300</name>
    <name evidence="2" type="ORF">OSNPB_070640300</name>
</gene>
<protein>
    <submittedName>
        <fullName evidence="2">Os07g0640300 protein</fullName>
    </submittedName>
</protein>
<dbReference type="AlphaFoldDB" id="A0A0P0X9M0"/>
<dbReference type="EMBL" id="AP014963">
    <property type="protein sequence ID" value="BAT02853.1"/>
    <property type="molecule type" value="Genomic_DNA"/>
</dbReference>
<feature type="compositionally biased region" description="Polar residues" evidence="1">
    <location>
        <begin position="71"/>
        <end position="82"/>
    </location>
</feature>
<evidence type="ECO:0000313" key="2">
    <source>
        <dbReference type="EMBL" id="BAT02853.1"/>
    </source>
</evidence>
<sequence length="98" mass="11010">VNQIIPSAKRALQFEKELHIDQPSPAIANTIQVATNQLYHSQQVDLSKEKQPSTEFSPGQNSKRHKKVMEASTNGEENQLQQPKIADQQPSGHKEQEP</sequence>
<name>A0A0P0X9M0_ORYSJ</name>